<keyword evidence="3" id="KW-1185">Reference proteome</keyword>
<keyword evidence="1" id="KW-0812">Transmembrane</keyword>
<sequence length="91" mass="10175">MSKERSSVEFKIFLIGTILVLALGIYSIWSSIPVSGSEKVESLSHVPIWEMPWFMNLIKLVVTCLVLQVYFLAIARPALKAILHGSKDDAQ</sequence>
<feature type="transmembrane region" description="Helical" evidence="1">
    <location>
        <begin position="52"/>
        <end position="73"/>
    </location>
</feature>
<proteinExistence type="predicted"/>
<evidence type="ECO:0000313" key="2">
    <source>
        <dbReference type="EMBL" id="MDR7120939.1"/>
    </source>
</evidence>
<evidence type="ECO:0000313" key="3">
    <source>
        <dbReference type="Proteomes" id="UP001257909"/>
    </source>
</evidence>
<feature type="transmembrane region" description="Helical" evidence="1">
    <location>
        <begin position="12"/>
        <end position="32"/>
    </location>
</feature>
<dbReference type="Proteomes" id="UP001257909">
    <property type="component" value="Unassembled WGS sequence"/>
</dbReference>
<keyword evidence="1" id="KW-1133">Transmembrane helix</keyword>
<dbReference type="EMBL" id="JAVDWR010000004">
    <property type="protein sequence ID" value="MDR7120939.1"/>
    <property type="molecule type" value="Genomic_DNA"/>
</dbReference>
<keyword evidence="1" id="KW-0472">Membrane</keyword>
<gene>
    <name evidence="2" type="ORF">J2W69_001877</name>
</gene>
<evidence type="ECO:0000256" key="1">
    <source>
        <dbReference type="SAM" id="Phobius"/>
    </source>
</evidence>
<protein>
    <submittedName>
        <fullName evidence="2">Uncharacterized protein</fullName>
    </submittedName>
</protein>
<name>A0ABU1VYZ7_9GAMM</name>
<accession>A0ABU1VYZ7</accession>
<dbReference type="RefSeq" id="WP_310277153.1">
    <property type="nucleotide sequence ID" value="NZ_JAVDWR010000004.1"/>
</dbReference>
<organism evidence="2 3">
    <name type="scientific">Rheinheimera soli</name>
    <dbReference type="NCBI Taxonomy" id="443616"/>
    <lineage>
        <taxon>Bacteria</taxon>
        <taxon>Pseudomonadati</taxon>
        <taxon>Pseudomonadota</taxon>
        <taxon>Gammaproteobacteria</taxon>
        <taxon>Chromatiales</taxon>
        <taxon>Chromatiaceae</taxon>
        <taxon>Rheinheimera</taxon>
    </lineage>
</organism>
<comment type="caution">
    <text evidence="2">The sequence shown here is derived from an EMBL/GenBank/DDBJ whole genome shotgun (WGS) entry which is preliminary data.</text>
</comment>
<reference evidence="2 3" key="1">
    <citation type="submission" date="2023-07" db="EMBL/GenBank/DDBJ databases">
        <title>Sorghum-associated microbial communities from plants grown in Nebraska, USA.</title>
        <authorList>
            <person name="Schachtman D."/>
        </authorList>
    </citation>
    <scope>NUCLEOTIDE SEQUENCE [LARGE SCALE GENOMIC DNA]</scope>
    <source>
        <strain evidence="2 3">4138</strain>
    </source>
</reference>